<dbReference type="Gene3D" id="1.10.620.20">
    <property type="entry name" value="Ribonucleotide Reductase, subunit A"/>
    <property type="match status" value="1"/>
</dbReference>
<keyword evidence="2" id="KW-1185">Reference proteome</keyword>
<dbReference type="EMBL" id="JBHSMT010000009">
    <property type="protein sequence ID" value="MFC5473495.1"/>
    <property type="molecule type" value="Genomic_DNA"/>
</dbReference>
<dbReference type="Proteomes" id="UP001596045">
    <property type="component" value="Unassembled WGS sequence"/>
</dbReference>
<dbReference type="InterPro" id="IPR025859">
    <property type="entry name" value="AurF/CmlI"/>
</dbReference>
<gene>
    <name evidence="1" type="ORF">ACFPM8_05935</name>
</gene>
<sequence>MYSSASNDSDLERNVLNRIAQSWNHRVAVRQERLDLSQYYDASIPDFPIAMVPFWNDPEFACLQQADKLRFLAAAWIAYNEKAIYLEDEIVQPLCSLLLKDVLPGVSDPQVKQVLAQIQVDEQFHILMCLEICNSARMRHQLHDYVMPEPRVGLKLKELLDTAGTRIEYALMRLAYASVAEMSINAYLNQVATDQTIQPLNRINTDMHRRDESAHSTAFREVVGSIYKSLGDDAKARFKKYLVKALNDYTEPDLSVWISLMSHLQIVGGEAIIGRLEQASRSTRSKRDYTTLLSLFDEIGIKEELDFSFDAVD</sequence>
<reference evidence="2" key="1">
    <citation type="journal article" date="2019" name="Int. J. Syst. Evol. Microbiol.">
        <title>The Global Catalogue of Microorganisms (GCM) 10K type strain sequencing project: providing services to taxonomists for standard genome sequencing and annotation.</title>
        <authorList>
            <consortium name="The Broad Institute Genomics Platform"/>
            <consortium name="The Broad Institute Genome Sequencing Center for Infectious Disease"/>
            <person name="Wu L."/>
            <person name="Ma J."/>
        </authorList>
    </citation>
    <scope>NUCLEOTIDE SEQUENCE [LARGE SCALE GENOMIC DNA]</scope>
    <source>
        <strain evidence="2">JCM 17066</strain>
    </source>
</reference>
<proteinExistence type="predicted"/>
<accession>A0ABW0M617</accession>
<evidence type="ECO:0000313" key="2">
    <source>
        <dbReference type="Proteomes" id="UP001596045"/>
    </source>
</evidence>
<protein>
    <submittedName>
        <fullName evidence="1">Diiron oxygenase</fullName>
    </submittedName>
</protein>
<evidence type="ECO:0000313" key="1">
    <source>
        <dbReference type="EMBL" id="MFC5473495.1"/>
    </source>
</evidence>
<organism evidence="1 2">
    <name type="scientific">Paraherbaspirillum soli</name>
    <dbReference type="NCBI Taxonomy" id="631222"/>
    <lineage>
        <taxon>Bacteria</taxon>
        <taxon>Pseudomonadati</taxon>
        <taxon>Pseudomonadota</taxon>
        <taxon>Betaproteobacteria</taxon>
        <taxon>Burkholderiales</taxon>
        <taxon>Oxalobacteraceae</taxon>
        <taxon>Paraherbaspirillum</taxon>
    </lineage>
</organism>
<dbReference type="Pfam" id="PF11583">
    <property type="entry name" value="AurF"/>
    <property type="match status" value="1"/>
</dbReference>
<dbReference type="RefSeq" id="WP_378995985.1">
    <property type="nucleotide sequence ID" value="NZ_JBHSMT010000009.1"/>
</dbReference>
<comment type="caution">
    <text evidence="1">The sequence shown here is derived from an EMBL/GenBank/DDBJ whole genome shotgun (WGS) entry which is preliminary data.</text>
</comment>
<dbReference type="InterPro" id="IPR012348">
    <property type="entry name" value="RNR-like"/>
</dbReference>
<name>A0ABW0M617_9BURK</name>